<keyword evidence="10" id="KW-1185">Reference proteome</keyword>
<dbReference type="AlphaFoldDB" id="A0A7W6K2E3"/>
<comment type="caution">
    <text evidence="9">The sequence shown here is derived from an EMBL/GenBank/DDBJ whole genome shotgun (WGS) entry which is preliminary data.</text>
</comment>
<comment type="similarity">
    <text evidence="2">Belongs to the YkuD family.</text>
</comment>
<dbReference type="RefSeq" id="WP_183792847.1">
    <property type="nucleotide sequence ID" value="NZ_JACIDU010000009.1"/>
</dbReference>
<keyword evidence="6 7" id="KW-0961">Cell wall biogenesis/degradation</keyword>
<dbReference type="GO" id="GO:0008360">
    <property type="term" value="P:regulation of cell shape"/>
    <property type="evidence" value="ECO:0007669"/>
    <property type="project" value="UniProtKB-UniRule"/>
</dbReference>
<dbReference type="InterPro" id="IPR038063">
    <property type="entry name" value="Transpep_catalytic_dom"/>
</dbReference>
<evidence type="ECO:0000313" key="9">
    <source>
        <dbReference type="EMBL" id="MBB4103888.1"/>
    </source>
</evidence>
<evidence type="ECO:0000256" key="6">
    <source>
        <dbReference type="ARBA" id="ARBA00023316"/>
    </source>
</evidence>
<feature type="active site" description="Proton donor/acceptor" evidence="7">
    <location>
        <position position="153"/>
    </location>
</feature>
<evidence type="ECO:0000259" key="8">
    <source>
        <dbReference type="PROSITE" id="PS52029"/>
    </source>
</evidence>
<evidence type="ECO:0000256" key="1">
    <source>
        <dbReference type="ARBA" id="ARBA00004752"/>
    </source>
</evidence>
<dbReference type="InterPro" id="IPR005490">
    <property type="entry name" value="LD_TPept_cat_dom"/>
</dbReference>
<dbReference type="PROSITE" id="PS51257">
    <property type="entry name" value="PROKAR_LIPOPROTEIN"/>
    <property type="match status" value="1"/>
</dbReference>
<dbReference type="Pfam" id="PF03734">
    <property type="entry name" value="YkuD"/>
    <property type="match status" value="1"/>
</dbReference>
<keyword evidence="4 7" id="KW-0133">Cell shape</keyword>
<gene>
    <name evidence="9" type="ORF">GGQ66_002456</name>
</gene>
<accession>A0A7W6K2E3</accession>
<evidence type="ECO:0000256" key="4">
    <source>
        <dbReference type="ARBA" id="ARBA00022960"/>
    </source>
</evidence>
<evidence type="ECO:0000256" key="5">
    <source>
        <dbReference type="ARBA" id="ARBA00022984"/>
    </source>
</evidence>
<organism evidence="9 10">
    <name type="scientific">Allorhizobium borbori</name>
    <dbReference type="NCBI Taxonomy" id="485907"/>
    <lineage>
        <taxon>Bacteria</taxon>
        <taxon>Pseudomonadati</taxon>
        <taxon>Pseudomonadota</taxon>
        <taxon>Alphaproteobacteria</taxon>
        <taxon>Hyphomicrobiales</taxon>
        <taxon>Rhizobiaceae</taxon>
        <taxon>Rhizobium/Agrobacterium group</taxon>
        <taxon>Allorhizobium</taxon>
    </lineage>
</organism>
<name>A0A7W6K2E3_9HYPH</name>
<dbReference type="Proteomes" id="UP000584824">
    <property type="component" value="Unassembled WGS sequence"/>
</dbReference>
<feature type="domain" description="L,D-TPase catalytic" evidence="8">
    <location>
        <begin position="61"/>
        <end position="188"/>
    </location>
</feature>
<dbReference type="GO" id="GO:0071555">
    <property type="term" value="P:cell wall organization"/>
    <property type="evidence" value="ECO:0007669"/>
    <property type="project" value="UniProtKB-UniRule"/>
</dbReference>
<sequence>MRLRNVVLFPLIATLLAGCNESLDAIDPGYVKDVKNKTEQPLPDSMVAEMKAKGMDRTSPISIRIFKEEGVLEIWKARTDNRFEKIKDYKICAWSGRLGPKVKEGDRQAPEGFYPLSRANMNPYSQYFLAINTGFPNRYDAANKRNGTNLMIHGACSSSGCYSMTDAQILEIWAFARDAFKGGQQTIQLQAFPFRMTAENMARHRHSEHYEFWKMLKVGYDNFEVTKRPPEVAVCNKQYVFNQEATGAFNPVGACPANMSTPPALQAALASYNKTYEVAYQKAIDKYEDVAWYDPSEAERKALVADQRKGKDLAFAPTGPALKAGRLVKISEFDPTKPGGRAAKPASQPLFGTASTEVASAAPVSTPAAGATATPVAATVATQQQNAMVKAAATSTTMPTVAATTTGGIPIPVPNPHKPALLAAANTTVMDAATTAPTAEQTGTTVPRWKFWARP</sequence>
<evidence type="ECO:0000256" key="3">
    <source>
        <dbReference type="ARBA" id="ARBA00022679"/>
    </source>
</evidence>
<dbReference type="GO" id="GO:0016740">
    <property type="term" value="F:transferase activity"/>
    <property type="evidence" value="ECO:0007669"/>
    <property type="project" value="UniProtKB-KW"/>
</dbReference>
<dbReference type="GO" id="GO:0009252">
    <property type="term" value="P:peptidoglycan biosynthetic process"/>
    <property type="evidence" value="ECO:0007669"/>
    <property type="project" value="UniProtKB-UniPathway"/>
</dbReference>
<keyword evidence="3" id="KW-0808">Transferase</keyword>
<dbReference type="CDD" id="cd16913">
    <property type="entry name" value="YkuD_like"/>
    <property type="match status" value="1"/>
</dbReference>
<proteinExistence type="inferred from homology"/>
<dbReference type="SUPFAM" id="SSF141523">
    <property type="entry name" value="L,D-transpeptidase catalytic domain-like"/>
    <property type="match status" value="1"/>
</dbReference>
<evidence type="ECO:0000256" key="7">
    <source>
        <dbReference type="PROSITE-ProRule" id="PRU01373"/>
    </source>
</evidence>
<evidence type="ECO:0000313" key="10">
    <source>
        <dbReference type="Proteomes" id="UP000584824"/>
    </source>
</evidence>
<dbReference type="GO" id="GO:0004180">
    <property type="term" value="F:carboxypeptidase activity"/>
    <property type="evidence" value="ECO:0007669"/>
    <property type="project" value="UniProtKB-ARBA"/>
</dbReference>
<dbReference type="PROSITE" id="PS52029">
    <property type="entry name" value="LD_TPASE"/>
    <property type="match status" value="1"/>
</dbReference>
<protein>
    <submittedName>
        <fullName evidence="9">Murein L,D-transpeptidase YafK</fullName>
    </submittedName>
</protein>
<dbReference type="UniPathway" id="UPA00219"/>
<comment type="pathway">
    <text evidence="1 7">Cell wall biogenesis; peptidoglycan biosynthesis.</text>
</comment>
<dbReference type="PANTHER" id="PTHR36699">
    <property type="entry name" value="LD-TRANSPEPTIDASE"/>
    <property type="match status" value="1"/>
</dbReference>
<dbReference type="PANTHER" id="PTHR36699:SF1">
    <property type="entry name" value="L,D-TRANSPEPTIDASE YAFK-RELATED"/>
    <property type="match status" value="1"/>
</dbReference>
<reference evidence="9 10" key="1">
    <citation type="submission" date="2020-08" db="EMBL/GenBank/DDBJ databases">
        <title>Genomic Encyclopedia of Type Strains, Phase IV (KMG-IV): sequencing the most valuable type-strain genomes for metagenomic binning, comparative biology and taxonomic classification.</title>
        <authorList>
            <person name="Goeker M."/>
        </authorList>
    </citation>
    <scope>NUCLEOTIDE SEQUENCE [LARGE SCALE GENOMIC DNA]</scope>
    <source>
        <strain evidence="9 10">DSM 26385</strain>
    </source>
</reference>
<keyword evidence="5 7" id="KW-0573">Peptidoglycan synthesis</keyword>
<dbReference type="EMBL" id="JACIDU010000009">
    <property type="protein sequence ID" value="MBB4103888.1"/>
    <property type="molecule type" value="Genomic_DNA"/>
</dbReference>
<evidence type="ECO:0000256" key="2">
    <source>
        <dbReference type="ARBA" id="ARBA00005992"/>
    </source>
</evidence>
<feature type="active site" description="Nucleophile" evidence="7">
    <location>
        <position position="161"/>
    </location>
</feature>